<evidence type="ECO:0008006" key="4">
    <source>
        <dbReference type="Google" id="ProtNLM"/>
    </source>
</evidence>
<feature type="region of interest" description="Disordered" evidence="1">
    <location>
        <begin position="224"/>
        <end position="249"/>
    </location>
</feature>
<feature type="region of interest" description="Disordered" evidence="1">
    <location>
        <begin position="331"/>
        <end position="351"/>
    </location>
</feature>
<sequence length="2952" mass="312288">MIQVESVAVSDDMPDGQGYIDHNALACAEASFPNPETVCDVALAGAAESGGLNNPLSETDLQWSLGDTIDERNRWFLADMTTRLLNDPVDTVAAPNQHAAVSTDYARAVFTAVYDTESIVIDNSGGRPNIPGYPEEADWREDLTVAEPEFEIEKLVCNETTSGGCASDSDFADNAEGTRFDTFIYKITVSNRTSDSGVPRAPGYDLVVIDNLDARGQMCVQDFGSDGLDNDGDGSDEADGTQEGFLGTAPFQNDYDIPTHCNDGGTPAVITFRHDLSDALKRLDAGESVSFLYRVAPHQSVAPLQPFLNTTYARYDSLANAFGNQNVPQLESDANLDGLGDDLGSPDNSGRARHYQTESTTANMQIIPVETQPKEVVTSATIEAALVTPSSADGSALVVGEEIRYRLTAQIPPSRLRELTITDTLPEGLRCTDAPEVDLDAIAAASGASFEPGGQFTIANGGISCNNDSITWNFGLQDLTTAGGRRLDLPVDFFARLENSAQTNDGNVITNGGSATTAEVSYIDETGAQQRIAFESHSFTVLEPQIALQKAFDVTNTDADDILTVTVTAENFGSASAYNLQVLDDLVGSRYTYVGNIGGNDPPDSDNDGVNTNAPTFAWDRSNSDYAIAPGESKSFTFQVRVNQDVAPHEVLSNTIESRWQSLPGDDVALNSSGVIGNDGEIDGMRIGALPNLGDAVNDYETTADAETEVLPLTISKSDLDDTVVPTIGAHKHFQLEILLPEGITTEVSVSDVLNANGTGYALTHNSDYDITYEFIGIDAINGETPSEAALTLFPTDGTTTPGTVTWEIGTVDTAHEDDVTVNDVTPTIRIQYFARINNDTGTDAGDSLVNTATLNYLNPVTGVAESLGAAAPATTVVEPLLQLEKTVANLTNDGQPAQGGDVLEYTLRVTHAGGSSADAFDLNLVDTLPSELQLDDSFTPTAQIDTTDVAGFVAAPSGAPLGPLVWGKGNSDNSLDLPQGSELVLVYRAQVRSVFGNPINNSVTLDWSSLNENVAGEPEFERHGNGCPTVTAPDDYCVGPVQASIITEDNTAIDKSVVEDTDTDSDIGTLRVGDFVTYRLQLSLQAGTTPSVAVQDTLPAGLVFDGVVSINGDTSVPYAPGNGFDYGEIPASAVPAQGAEGVISWAIGDVTRDFSASSPLIIEYRVKVAEDNGIIHVPSQSLTNTAQLTYGSDSLEDTALVTVLQPVIDSLEKTERSGKPNPYNNIDLINDVMQFRLHACNVGDAPAYNLQLTDNLAMEMDESSIANVQVSIDGAPLMDGDYSYTAPTARGGDMVFSLGVPVPAGLCLDIDYDIGFYQDVGGDQSWVNTFTVDQYWSLPDSSGQQYGPVDLPVPFSMSTAAAVVEPLVKTLLLPADGTATVGEQIHYRIAVPGVANDAVALRNVQVIDTLQSLGDIVLFESATLNGEVFDPVVDQASGTITFDIPTIAVGSVAEIEILARVADVATAVAGTEIINAADFTYEEGGVNLPGGGNDVRFTIVEPDLIMDKTGPANVQAGLPGRFLLDVHNTGEGSAYDVTLTDILPSAGDAGEQGGMCVTPPENITAELLDGAGNNVSTLTAGTDFTTSYDVDSCTLIVNTLGDGGAIAADHHLQLAYDAYLDVDTENGAALTNIAGATQWYGLPSTEDLRRVYDRMLTDGSPSVVDFEDALTISAQVPRVAFAKSVENITRGESPAVNASPADLLRYTLTLTNEEDVAVDDFSVQDDLGSLNAFTAFTSGTLNIISVPTGADSSATDATGGTNSAGLLDVRSLSLAAAGEPGDSIEIVFEVQLATVIDNGSVVLNQARLELPGQSAFVSDDPNLNGVEDPDVAGDEDPTQVIIESAPVFKVEKISEDLTGEPDSLMPGDTLRYTLRVENIGNENMREASLRDQVPANTTYVADSTSLNGAVLDDINGSTPLAETLAIQSPGADAGELLADPSASGAQAAVIIFDVIINEVNDGTVISNQGFANGVGIGVNAGGEDVPLDEQPSDDPTTEVADDPTIDIVGNVPLIRGHKTVELVVDNMTAGIVDPEDVLRYTIVISNLGGKDASEARFMDLVPEYTTYVAGSTTLNGFALADDGADSPLVAGIAISSDDLTPPLPVGTDGILTTGQAATIVFDVMVNADTERGTIISNQGNIYSLEVPLTLTDADENSSNGAQPTEVVVGDAQQLSITKEVAVVGGGAAESGEVLEYIVRVTNISAVPASLVTIDDDLLVAGEGVLTYVEDSALLNGQPDGIMIDGSLITVDYSTNYGDLQPAETITLRFEAKLGENLAMGYTVLNTAQVKWNDPPVYNEATVAIDIGGTPGIANLSGYLWHDVNFSEALDPEESALSNWNVELYFNNALLETVQSDENGYFVFDGLVPNMDGADAPGISYEIRYLAPNASGTTASLGTASSDYTNGPQQVLNIYVESGANPQNLNLPITPNGVVYDSVLRALVNGARVRLLSASSGQPLPESCFDDAKQQNQVTVTGGFYKFDINFSSAACAINADYLIEVDVPSEDYVSGPSQIIPPQTGVDTGSFDVAACIGSAADVNSATPDHCEVQASVTPPPVDVDARSAETDYYLRLNLDDSNQPGSSQLFNNHIALDPQLEGALALTKTAAMLNVTRSQLVPYTITFNNSLPVPLTDLQLVDYFPVGFKYVAGSANLDGEAVEPEVNGLQLQWPNLRAEPEQIHSMKLLLVVGSGVGEGEYINRARMFNELSGQQTSGEASATVRVVPDPTFDCTDVIGKVFDDKNLNGYQDKGEGGVPGARVVTANGLKATADAHGRFHITCAAVPNPDRGSNFVLKLDDRSLPSGFRLTTENPRVQRATRGKMLEFNFGASLHRVVRLDLAEAVFEPGTTELRPQWRSRTELLLERLQEAPSLLRLSYLAENENPALVQARLETIKARIAEDWAALDCCYPLNIETEVFWRRGAPPERGGVLDELRQSINRMIGSEDQGGAW</sequence>
<dbReference type="OrthoDB" id="28717at2"/>
<dbReference type="InterPro" id="IPR051172">
    <property type="entry name" value="Chlamydia_OmcB"/>
</dbReference>
<gene>
    <name evidence="2" type="ORF">Mag101_03975</name>
</gene>
<dbReference type="Gene3D" id="2.60.40.740">
    <property type="match status" value="3"/>
</dbReference>
<dbReference type="EMBL" id="CP019650">
    <property type="protein sequence ID" value="AQQ66889.1"/>
    <property type="molecule type" value="Genomic_DNA"/>
</dbReference>
<dbReference type="InterPro" id="IPR013783">
    <property type="entry name" value="Ig-like_fold"/>
</dbReference>
<evidence type="ECO:0000313" key="2">
    <source>
        <dbReference type="EMBL" id="AQQ66889.1"/>
    </source>
</evidence>
<reference evidence="2" key="1">
    <citation type="submission" date="2017-02" db="EMBL/GenBank/DDBJ databases">
        <title>Genome of Microbulbifer agarilyticus GP101.</title>
        <authorList>
            <person name="Jung J."/>
            <person name="Bae S.S."/>
            <person name="Baek K."/>
        </authorList>
    </citation>
    <scope>NUCLEOTIDE SEQUENCE [LARGE SCALE GENOMIC DNA]</scope>
    <source>
        <strain evidence="2">GP101</strain>
    </source>
</reference>
<name>A0A1Q2M2M4_9GAMM</name>
<evidence type="ECO:0000256" key="1">
    <source>
        <dbReference type="SAM" id="MobiDB-lite"/>
    </source>
</evidence>
<dbReference type="PANTHER" id="PTHR34819">
    <property type="entry name" value="LARGE CYSTEINE-RICH PERIPLASMIC PROTEIN OMCB"/>
    <property type="match status" value="1"/>
</dbReference>
<dbReference type="KEGG" id="maga:Mag101_03975"/>
<accession>A0A1Q2M2M4</accession>
<dbReference type="SUPFAM" id="SSF117074">
    <property type="entry name" value="Hypothetical protein PA1324"/>
    <property type="match status" value="1"/>
</dbReference>
<evidence type="ECO:0000313" key="3">
    <source>
        <dbReference type="Proteomes" id="UP000188219"/>
    </source>
</evidence>
<keyword evidence="3" id="KW-1185">Reference proteome</keyword>
<proteinExistence type="predicted"/>
<dbReference type="PANTHER" id="PTHR34819:SF3">
    <property type="entry name" value="CELL SURFACE PROTEIN"/>
    <property type="match status" value="1"/>
</dbReference>
<organism evidence="2 3">
    <name type="scientific">Microbulbifer agarilyticus</name>
    <dbReference type="NCBI Taxonomy" id="260552"/>
    <lineage>
        <taxon>Bacteria</taxon>
        <taxon>Pseudomonadati</taxon>
        <taxon>Pseudomonadota</taxon>
        <taxon>Gammaproteobacteria</taxon>
        <taxon>Cellvibrionales</taxon>
        <taxon>Microbulbiferaceae</taxon>
        <taxon>Microbulbifer</taxon>
    </lineage>
</organism>
<dbReference type="RefSeq" id="WP_077401107.1">
    <property type="nucleotide sequence ID" value="NZ_CP019650.1"/>
</dbReference>
<dbReference type="eggNOG" id="COG4932">
    <property type="taxonomic scope" value="Bacteria"/>
</dbReference>
<dbReference type="NCBIfam" id="TIGR01451">
    <property type="entry name" value="B_ant_repeat"/>
    <property type="match status" value="3"/>
</dbReference>
<feature type="compositionally biased region" description="Acidic residues" evidence="1">
    <location>
        <begin position="228"/>
        <end position="240"/>
    </location>
</feature>
<dbReference type="Gene3D" id="2.60.40.10">
    <property type="entry name" value="Immunoglobulins"/>
    <property type="match status" value="1"/>
</dbReference>
<dbReference type="eggNOG" id="COG1361">
    <property type="taxonomic scope" value="Bacteria"/>
</dbReference>
<protein>
    <recommendedName>
        <fullName evidence="4">DUF11 domain-containing protein</fullName>
    </recommendedName>
</protein>
<dbReference type="STRING" id="260552.Mag101_03975"/>
<dbReference type="InterPro" id="IPR047589">
    <property type="entry name" value="DUF11_rpt"/>
</dbReference>
<dbReference type="Proteomes" id="UP000188219">
    <property type="component" value="Chromosome"/>
</dbReference>